<feature type="domain" description="FHA" evidence="2">
    <location>
        <begin position="22"/>
        <end position="76"/>
    </location>
</feature>
<feature type="compositionally biased region" description="Polar residues" evidence="1">
    <location>
        <begin position="21"/>
        <end position="38"/>
    </location>
</feature>
<evidence type="ECO:0000259" key="2">
    <source>
        <dbReference type="PROSITE" id="PS50006"/>
    </source>
</evidence>
<reference evidence="4" key="2">
    <citation type="journal article" date="2017" name="Nat. Plants">
        <title>The Aegilops tauschii genome reveals multiple impacts of transposons.</title>
        <authorList>
            <person name="Zhao G."/>
            <person name="Zou C."/>
            <person name="Li K."/>
            <person name="Wang K."/>
            <person name="Li T."/>
            <person name="Gao L."/>
            <person name="Zhang X."/>
            <person name="Wang H."/>
            <person name="Yang Z."/>
            <person name="Liu X."/>
            <person name="Jiang W."/>
            <person name="Mao L."/>
            <person name="Kong X."/>
            <person name="Jiao Y."/>
            <person name="Jia J."/>
        </authorList>
    </citation>
    <scope>NUCLEOTIDE SEQUENCE [LARGE SCALE GENOMIC DNA]</scope>
    <source>
        <strain evidence="4">cv. AL8/78</strain>
    </source>
</reference>
<organism evidence="3 4">
    <name type="scientific">Aegilops tauschii subsp. strangulata</name>
    <name type="common">Goatgrass</name>
    <dbReference type="NCBI Taxonomy" id="200361"/>
    <lineage>
        <taxon>Eukaryota</taxon>
        <taxon>Viridiplantae</taxon>
        <taxon>Streptophyta</taxon>
        <taxon>Embryophyta</taxon>
        <taxon>Tracheophyta</taxon>
        <taxon>Spermatophyta</taxon>
        <taxon>Magnoliopsida</taxon>
        <taxon>Liliopsida</taxon>
        <taxon>Poales</taxon>
        <taxon>Poaceae</taxon>
        <taxon>BOP clade</taxon>
        <taxon>Pooideae</taxon>
        <taxon>Triticodae</taxon>
        <taxon>Triticeae</taxon>
        <taxon>Triticinae</taxon>
        <taxon>Aegilops</taxon>
    </lineage>
</organism>
<name>A0A453C351_AEGTS</name>
<dbReference type="Gene3D" id="2.60.200.20">
    <property type="match status" value="1"/>
</dbReference>
<evidence type="ECO:0000313" key="3">
    <source>
        <dbReference type="EnsemblPlants" id="AET2Gv20718600.17"/>
    </source>
</evidence>
<dbReference type="CDD" id="cd22702">
    <property type="entry name" value="FHA_ZEP-like"/>
    <property type="match status" value="1"/>
</dbReference>
<dbReference type="PROSITE" id="PS50006">
    <property type="entry name" value="FHA_DOMAIN"/>
    <property type="match status" value="1"/>
</dbReference>
<proteinExistence type="predicted"/>
<keyword evidence="4" id="KW-1185">Reference proteome</keyword>
<dbReference type="InterPro" id="IPR008984">
    <property type="entry name" value="SMAD_FHA_dom_sf"/>
</dbReference>
<evidence type="ECO:0000256" key="1">
    <source>
        <dbReference type="SAM" id="MobiDB-lite"/>
    </source>
</evidence>
<reference evidence="3" key="5">
    <citation type="journal article" date="2021" name="G3 (Bethesda)">
        <title>Aegilops tauschii genome assembly Aet v5.0 features greater sequence contiguity and improved annotation.</title>
        <authorList>
            <person name="Wang L."/>
            <person name="Zhu T."/>
            <person name="Rodriguez J.C."/>
            <person name="Deal K.R."/>
            <person name="Dubcovsky J."/>
            <person name="McGuire P.E."/>
            <person name="Lux T."/>
            <person name="Spannagl M."/>
            <person name="Mayer K.F.X."/>
            <person name="Baldrich P."/>
            <person name="Meyers B.C."/>
            <person name="Huo N."/>
            <person name="Gu Y.Q."/>
            <person name="Zhou H."/>
            <person name="Devos K.M."/>
            <person name="Bennetzen J.L."/>
            <person name="Unver T."/>
            <person name="Budak H."/>
            <person name="Gulick P.J."/>
            <person name="Galiba G."/>
            <person name="Kalapos B."/>
            <person name="Nelson D.R."/>
            <person name="Li P."/>
            <person name="You F.M."/>
            <person name="Luo M.C."/>
            <person name="Dvorak J."/>
        </authorList>
    </citation>
    <scope>NUCLEOTIDE SEQUENCE [LARGE SCALE GENOMIC DNA]</scope>
    <source>
        <strain evidence="3">cv. AL8/78</strain>
    </source>
</reference>
<sequence length="177" mass="19750">MSSGDDSALQPIRLIRDEQRTLSIGSKPDPSNSDSSLSFPLPQVSEIHATITCKNKGFYLTDLGSEHGTWFNDNEGRRYRLPPNFPVRFHPSDAIEFGSDKKGHVPGESAQHASIRLRERWRSSAGSMSGDFSDTLSPATVQHSSVNSRHCIIAKERKRIVIFALIQISQNRILNSF</sequence>
<reference evidence="4" key="1">
    <citation type="journal article" date="2014" name="Science">
        <title>Ancient hybridizations among the ancestral genomes of bread wheat.</title>
        <authorList>
            <consortium name="International Wheat Genome Sequencing Consortium,"/>
            <person name="Marcussen T."/>
            <person name="Sandve S.R."/>
            <person name="Heier L."/>
            <person name="Spannagl M."/>
            <person name="Pfeifer M."/>
            <person name="Jakobsen K.S."/>
            <person name="Wulff B.B."/>
            <person name="Steuernagel B."/>
            <person name="Mayer K.F."/>
            <person name="Olsen O.A."/>
        </authorList>
    </citation>
    <scope>NUCLEOTIDE SEQUENCE [LARGE SCALE GENOMIC DNA]</scope>
    <source>
        <strain evidence="4">cv. AL8/78</strain>
    </source>
</reference>
<feature type="region of interest" description="Disordered" evidence="1">
    <location>
        <begin position="19"/>
        <end position="39"/>
    </location>
</feature>
<dbReference type="AlphaFoldDB" id="A0A453C351"/>
<dbReference type="InterPro" id="IPR000253">
    <property type="entry name" value="FHA_dom"/>
</dbReference>
<dbReference type="Gramene" id="AET2Gv20718600.17">
    <property type="protein sequence ID" value="AET2Gv20718600.17"/>
    <property type="gene ID" value="AET2Gv20718600"/>
</dbReference>
<dbReference type="SMART" id="SM00240">
    <property type="entry name" value="FHA"/>
    <property type="match status" value="1"/>
</dbReference>
<accession>A0A453C351</accession>
<reference evidence="3" key="3">
    <citation type="journal article" date="2017" name="Nature">
        <title>Genome sequence of the progenitor of the wheat D genome Aegilops tauschii.</title>
        <authorList>
            <person name="Luo M.C."/>
            <person name="Gu Y.Q."/>
            <person name="Puiu D."/>
            <person name="Wang H."/>
            <person name="Twardziok S.O."/>
            <person name="Deal K.R."/>
            <person name="Huo N."/>
            <person name="Zhu T."/>
            <person name="Wang L."/>
            <person name="Wang Y."/>
            <person name="McGuire P.E."/>
            <person name="Liu S."/>
            <person name="Long H."/>
            <person name="Ramasamy R.K."/>
            <person name="Rodriguez J.C."/>
            <person name="Van S.L."/>
            <person name="Yuan L."/>
            <person name="Wang Z."/>
            <person name="Xia Z."/>
            <person name="Xiao L."/>
            <person name="Anderson O.D."/>
            <person name="Ouyang S."/>
            <person name="Liang Y."/>
            <person name="Zimin A.V."/>
            <person name="Pertea G."/>
            <person name="Qi P."/>
            <person name="Bennetzen J.L."/>
            <person name="Dai X."/>
            <person name="Dawson M.W."/>
            <person name="Muller H.G."/>
            <person name="Kugler K."/>
            <person name="Rivarola-Duarte L."/>
            <person name="Spannagl M."/>
            <person name="Mayer K.F.X."/>
            <person name="Lu F.H."/>
            <person name="Bevan M.W."/>
            <person name="Leroy P."/>
            <person name="Li P."/>
            <person name="You F.M."/>
            <person name="Sun Q."/>
            <person name="Liu Z."/>
            <person name="Lyons E."/>
            <person name="Wicker T."/>
            <person name="Salzberg S.L."/>
            <person name="Devos K.M."/>
            <person name="Dvorak J."/>
        </authorList>
    </citation>
    <scope>NUCLEOTIDE SEQUENCE [LARGE SCALE GENOMIC DNA]</scope>
    <source>
        <strain evidence="3">cv. AL8/78</strain>
    </source>
</reference>
<protein>
    <recommendedName>
        <fullName evidence="2">FHA domain-containing protein</fullName>
    </recommendedName>
</protein>
<reference evidence="3" key="4">
    <citation type="submission" date="2019-03" db="UniProtKB">
        <authorList>
            <consortium name="EnsemblPlants"/>
        </authorList>
    </citation>
    <scope>IDENTIFICATION</scope>
</reference>
<dbReference type="Proteomes" id="UP000015105">
    <property type="component" value="Chromosome 2D"/>
</dbReference>
<evidence type="ECO:0000313" key="4">
    <source>
        <dbReference type="Proteomes" id="UP000015105"/>
    </source>
</evidence>
<dbReference type="Pfam" id="PF00498">
    <property type="entry name" value="FHA"/>
    <property type="match status" value="1"/>
</dbReference>
<dbReference type="SUPFAM" id="SSF49879">
    <property type="entry name" value="SMAD/FHA domain"/>
    <property type="match status" value="1"/>
</dbReference>
<dbReference type="EnsemblPlants" id="AET2Gv20718600.17">
    <property type="protein sequence ID" value="AET2Gv20718600.17"/>
    <property type="gene ID" value="AET2Gv20718600"/>
</dbReference>